<keyword evidence="1" id="KW-0723">Serine/threonine-protein kinase</keyword>
<gene>
    <name evidence="3" type="ORF">GCM10023196_038530</name>
</gene>
<dbReference type="Pfam" id="PF13581">
    <property type="entry name" value="HATPase_c_2"/>
    <property type="match status" value="1"/>
</dbReference>
<dbReference type="PANTHER" id="PTHR35526">
    <property type="entry name" value="ANTI-SIGMA-F FACTOR RSBW-RELATED"/>
    <property type="match status" value="1"/>
</dbReference>
<keyword evidence="1" id="KW-0418">Kinase</keyword>
<evidence type="ECO:0000259" key="2">
    <source>
        <dbReference type="Pfam" id="PF13581"/>
    </source>
</evidence>
<dbReference type="CDD" id="cd16936">
    <property type="entry name" value="HATPase_RsbW-like"/>
    <property type="match status" value="1"/>
</dbReference>
<dbReference type="SUPFAM" id="SSF55874">
    <property type="entry name" value="ATPase domain of HSP90 chaperone/DNA topoisomerase II/histidine kinase"/>
    <property type="match status" value="1"/>
</dbReference>
<dbReference type="Gene3D" id="3.30.565.10">
    <property type="entry name" value="Histidine kinase-like ATPase, C-terminal domain"/>
    <property type="match status" value="1"/>
</dbReference>
<dbReference type="InterPro" id="IPR003594">
    <property type="entry name" value="HATPase_dom"/>
</dbReference>
<feature type="domain" description="Histidine kinase/HSP90-like ATPase" evidence="2">
    <location>
        <begin position="10"/>
        <end position="88"/>
    </location>
</feature>
<keyword evidence="1" id="KW-0808">Transferase</keyword>
<comment type="caution">
    <text evidence="3">The sequence shown here is derived from an EMBL/GenBank/DDBJ whole genome shotgun (WGS) entry which is preliminary data.</text>
</comment>
<accession>A0ABP8UBL5</accession>
<evidence type="ECO:0000313" key="3">
    <source>
        <dbReference type="EMBL" id="GAA4627216.1"/>
    </source>
</evidence>
<dbReference type="InterPro" id="IPR036890">
    <property type="entry name" value="HATPase_C_sf"/>
</dbReference>
<dbReference type="RefSeq" id="WP_345432253.1">
    <property type="nucleotide sequence ID" value="NZ_BAABHK010000005.1"/>
</dbReference>
<keyword evidence="4" id="KW-1185">Reference proteome</keyword>
<evidence type="ECO:0000313" key="4">
    <source>
        <dbReference type="Proteomes" id="UP001501442"/>
    </source>
</evidence>
<name>A0ABP8UBL5_9ACTN</name>
<dbReference type="InterPro" id="IPR050267">
    <property type="entry name" value="Anti-sigma-factor_SerPK"/>
</dbReference>
<sequence>MQRRDALQALVANAIRHTRSGHAGGAFTVEACHWFAGVAVAVADQGGASEPVPGDADALAESGRGLRTVSALADGWGWYGNATGRAVIAVFQAAPAVAIGVVAAGAA</sequence>
<reference evidence="4" key="1">
    <citation type="journal article" date="2019" name="Int. J. Syst. Evol. Microbiol.">
        <title>The Global Catalogue of Microorganisms (GCM) 10K type strain sequencing project: providing services to taxonomists for standard genome sequencing and annotation.</title>
        <authorList>
            <consortium name="The Broad Institute Genomics Platform"/>
            <consortium name="The Broad Institute Genome Sequencing Center for Infectious Disease"/>
            <person name="Wu L."/>
            <person name="Ma J."/>
        </authorList>
    </citation>
    <scope>NUCLEOTIDE SEQUENCE [LARGE SCALE GENOMIC DNA]</scope>
    <source>
        <strain evidence="4">JCM 17939</strain>
    </source>
</reference>
<organism evidence="3 4">
    <name type="scientific">Actinoallomurus vinaceus</name>
    <dbReference type="NCBI Taxonomy" id="1080074"/>
    <lineage>
        <taxon>Bacteria</taxon>
        <taxon>Bacillati</taxon>
        <taxon>Actinomycetota</taxon>
        <taxon>Actinomycetes</taxon>
        <taxon>Streptosporangiales</taxon>
        <taxon>Thermomonosporaceae</taxon>
        <taxon>Actinoallomurus</taxon>
    </lineage>
</organism>
<protein>
    <recommendedName>
        <fullName evidence="2">Histidine kinase/HSP90-like ATPase domain-containing protein</fullName>
    </recommendedName>
</protein>
<evidence type="ECO:0000256" key="1">
    <source>
        <dbReference type="ARBA" id="ARBA00022527"/>
    </source>
</evidence>
<proteinExistence type="predicted"/>
<dbReference type="EMBL" id="BAABHK010000005">
    <property type="protein sequence ID" value="GAA4627216.1"/>
    <property type="molecule type" value="Genomic_DNA"/>
</dbReference>
<dbReference type="PANTHER" id="PTHR35526:SF3">
    <property type="entry name" value="ANTI-SIGMA-F FACTOR RSBW"/>
    <property type="match status" value="1"/>
</dbReference>
<dbReference type="Proteomes" id="UP001501442">
    <property type="component" value="Unassembled WGS sequence"/>
</dbReference>